<dbReference type="InterPro" id="IPR047184">
    <property type="entry name" value="KANK1-4"/>
</dbReference>
<dbReference type="Pfam" id="PF12796">
    <property type="entry name" value="Ank_2"/>
    <property type="match status" value="2"/>
</dbReference>
<feature type="compositionally biased region" description="Basic and acidic residues" evidence="2">
    <location>
        <begin position="102"/>
        <end position="137"/>
    </location>
</feature>
<gene>
    <name evidence="3" type="ORF">niasHT_005666</name>
</gene>
<dbReference type="InterPro" id="IPR036770">
    <property type="entry name" value="Ankyrin_rpt-contain_sf"/>
</dbReference>
<name>A0ABD2M7Z2_9BILA</name>
<dbReference type="PANTHER" id="PTHR24168:SF21">
    <property type="entry name" value="KANK, ISOFORM D"/>
    <property type="match status" value="1"/>
</dbReference>
<dbReference type="PANTHER" id="PTHR24168">
    <property type="entry name" value="KN MOTIF AND ANKYRIN REPEAT DOMAIN-CONTAINING"/>
    <property type="match status" value="1"/>
</dbReference>
<proteinExistence type="predicted"/>
<evidence type="ECO:0000313" key="4">
    <source>
        <dbReference type="Proteomes" id="UP001620626"/>
    </source>
</evidence>
<accession>A0ABD2M7Z2</accession>
<protein>
    <submittedName>
        <fullName evidence="3">Uncharacterized protein</fullName>
    </submittedName>
</protein>
<dbReference type="AlphaFoldDB" id="A0ABD2M7Z2"/>
<organism evidence="3 4">
    <name type="scientific">Heterodera trifolii</name>
    <dbReference type="NCBI Taxonomy" id="157864"/>
    <lineage>
        <taxon>Eukaryota</taxon>
        <taxon>Metazoa</taxon>
        <taxon>Ecdysozoa</taxon>
        <taxon>Nematoda</taxon>
        <taxon>Chromadorea</taxon>
        <taxon>Rhabditida</taxon>
        <taxon>Tylenchina</taxon>
        <taxon>Tylenchomorpha</taxon>
        <taxon>Tylenchoidea</taxon>
        <taxon>Heteroderidae</taxon>
        <taxon>Heteroderinae</taxon>
        <taxon>Heterodera</taxon>
    </lineage>
</organism>
<keyword evidence="1" id="KW-0040">ANK repeat</keyword>
<dbReference type="PROSITE" id="PS50297">
    <property type="entry name" value="ANK_REP_REGION"/>
    <property type="match status" value="1"/>
</dbReference>
<dbReference type="Gene3D" id="1.25.40.20">
    <property type="entry name" value="Ankyrin repeat-containing domain"/>
    <property type="match status" value="1"/>
</dbReference>
<dbReference type="SMART" id="SM00248">
    <property type="entry name" value="ANK"/>
    <property type="match status" value="3"/>
</dbReference>
<evidence type="ECO:0000256" key="1">
    <source>
        <dbReference type="PROSITE-ProRule" id="PRU00023"/>
    </source>
</evidence>
<dbReference type="InterPro" id="IPR002110">
    <property type="entry name" value="Ankyrin_rpt"/>
</dbReference>
<dbReference type="Proteomes" id="UP001620626">
    <property type="component" value="Unassembled WGS sequence"/>
</dbReference>
<keyword evidence="4" id="KW-1185">Reference proteome</keyword>
<evidence type="ECO:0000313" key="3">
    <source>
        <dbReference type="EMBL" id="KAL3123638.1"/>
    </source>
</evidence>
<dbReference type="SUPFAM" id="SSF48403">
    <property type="entry name" value="Ankyrin repeat"/>
    <property type="match status" value="1"/>
</dbReference>
<sequence>MLFSHQEWSKSPCESFYWGIRSVWVRCIFVRSWNCWRLNLSNCEFSNLLTNKLTVACLHTDGCLTLTMTKEDRRLVMPRNEQQKSWEDACSLEELEEELEKEEYGKEAKTEKEEGQTEEKDEHKIEEDKKREEKRTSDSPQQCQQLFDMFADGEEDEEEGAEKMGEPMELDRISVETDAQTVICTEGTDLRPDSSVSSHSNEANSAFAASRTEALRKLLTEPQRFAQPFQRDACSYRSYRAEKGKANDLEYISERHKSDTLREAEPTTAGGGRKALKEVAERAEFEVSAPLRDALETIDAHLAGGANANTKDEQAETEWAYKYCQHEWMKLTIKENANADLVEQFIDALEAFSNRLMEKVVNMTDQNGNTALHYAVSNENFDVVSVLLDSKVCRVDEMNKAGYSALMLGALCELRNETECAIVQRLFQMGNAKHSQTALMLAASHGRMGTTSLLLIVSCGTDVNIQDVDGSTALMCAAEHGQWEIVKILMKRPNVDASLTDCDNQMALSIAVENQHRDIGVMIYAHTNFSGLESNEQSGVSN</sequence>
<feature type="repeat" description="ANK" evidence="1">
    <location>
        <begin position="367"/>
        <end position="389"/>
    </location>
</feature>
<feature type="repeat" description="ANK" evidence="1">
    <location>
        <begin position="434"/>
        <end position="468"/>
    </location>
</feature>
<dbReference type="PROSITE" id="PS50088">
    <property type="entry name" value="ANK_REPEAT"/>
    <property type="match status" value="2"/>
</dbReference>
<reference evidence="3 4" key="1">
    <citation type="submission" date="2024-10" db="EMBL/GenBank/DDBJ databases">
        <authorList>
            <person name="Kim D."/>
        </authorList>
    </citation>
    <scope>NUCLEOTIDE SEQUENCE [LARGE SCALE GENOMIC DNA]</scope>
    <source>
        <strain evidence="3">BH-2024</strain>
    </source>
</reference>
<evidence type="ECO:0000256" key="2">
    <source>
        <dbReference type="SAM" id="MobiDB-lite"/>
    </source>
</evidence>
<comment type="caution">
    <text evidence="3">The sequence shown here is derived from an EMBL/GenBank/DDBJ whole genome shotgun (WGS) entry which is preliminary data.</text>
</comment>
<dbReference type="EMBL" id="JBICBT010000092">
    <property type="protein sequence ID" value="KAL3123638.1"/>
    <property type="molecule type" value="Genomic_DNA"/>
</dbReference>
<feature type="region of interest" description="Disordered" evidence="2">
    <location>
        <begin position="100"/>
        <end position="143"/>
    </location>
</feature>